<dbReference type="InterPro" id="IPR039425">
    <property type="entry name" value="RNA_pol_sigma-70-like"/>
</dbReference>
<dbReference type="InterPro" id="IPR014284">
    <property type="entry name" value="RNA_pol_sigma-70_dom"/>
</dbReference>
<name>A0ABW5Z3Z1_9SPHI</name>
<evidence type="ECO:0000256" key="4">
    <source>
        <dbReference type="ARBA" id="ARBA00023163"/>
    </source>
</evidence>
<dbReference type="InterPro" id="IPR013324">
    <property type="entry name" value="RNA_pol_sigma_r3/r4-like"/>
</dbReference>
<dbReference type="Pfam" id="PF04542">
    <property type="entry name" value="Sigma70_r2"/>
    <property type="match status" value="1"/>
</dbReference>
<comment type="similarity">
    <text evidence="1">Belongs to the sigma-70 factor family. ECF subfamily.</text>
</comment>
<dbReference type="Gene3D" id="1.10.1740.10">
    <property type="match status" value="1"/>
</dbReference>
<dbReference type="Gene3D" id="1.10.10.10">
    <property type="entry name" value="Winged helix-like DNA-binding domain superfamily/Winged helix DNA-binding domain"/>
    <property type="match status" value="1"/>
</dbReference>
<dbReference type="Pfam" id="PF08281">
    <property type="entry name" value="Sigma70_r4_2"/>
    <property type="match status" value="1"/>
</dbReference>
<dbReference type="InterPro" id="IPR013325">
    <property type="entry name" value="RNA_pol_sigma_r2"/>
</dbReference>
<feature type="domain" description="RNA polymerase sigma factor 70 region 4 type 2" evidence="6">
    <location>
        <begin position="107"/>
        <end position="157"/>
    </location>
</feature>
<evidence type="ECO:0000256" key="3">
    <source>
        <dbReference type="ARBA" id="ARBA00023082"/>
    </source>
</evidence>
<evidence type="ECO:0000313" key="8">
    <source>
        <dbReference type="Proteomes" id="UP001597509"/>
    </source>
</evidence>
<reference evidence="8" key="1">
    <citation type="journal article" date="2019" name="Int. J. Syst. Evol. Microbiol.">
        <title>The Global Catalogue of Microorganisms (GCM) 10K type strain sequencing project: providing services to taxonomists for standard genome sequencing and annotation.</title>
        <authorList>
            <consortium name="The Broad Institute Genomics Platform"/>
            <consortium name="The Broad Institute Genome Sequencing Center for Infectious Disease"/>
            <person name="Wu L."/>
            <person name="Ma J."/>
        </authorList>
    </citation>
    <scope>NUCLEOTIDE SEQUENCE [LARGE SCALE GENOMIC DNA]</scope>
    <source>
        <strain evidence="8">KCTC 22209</strain>
    </source>
</reference>
<accession>A0ABW5Z3Z1</accession>
<dbReference type="PANTHER" id="PTHR43133">
    <property type="entry name" value="RNA POLYMERASE ECF-TYPE SIGMA FACTO"/>
    <property type="match status" value="1"/>
</dbReference>
<dbReference type="NCBIfam" id="TIGR02937">
    <property type="entry name" value="sigma70-ECF"/>
    <property type="match status" value="1"/>
</dbReference>
<protein>
    <submittedName>
        <fullName evidence="7">RNA polymerase sigma factor</fullName>
    </submittedName>
</protein>
<dbReference type="PANTHER" id="PTHR43133:SF46">
    <property type="entry name" value="RNA POLYMERASE SIGMA-70 FACTOR ECF SUBFAMILY"/>
    <property type="match status" value="1"/>
</dbReference>
<dbReference type="SUPFAM" id="SSF88659">
    <property type="entry name" value="Sigma3 and sigma4 domains of RNA polymerase sigma factors"/>
    <property type="match status" value="1"/>
</dbReference>
<evidence type="ECO:0000256" key="1">
    <source>
        <dbReference type="ARBA" id="ARBA00010641"/>
    </source>
</evidence>
<keyword evidence="4" id="KW-0804">Transcription</keyword>
<sequence length="178" mass="20832">MNSNVHKQLFEEHYRSLCHFAWKLCGDATEAEDLAQDAFISYYNHEDHISTHQGAIKNYLYTSVRYAFLNSKRKERVVEKYWLNSPFNECSHDSLELSIIHSEVIAEVYKIVESMPVGCQVVFKMGYFEGLSNQEISKELNISINTVKTQKQRGLKTIMKKMNPEFLPLALIFYSMFR</sequence>
<gene>
    <name evidence="7" type="ORF">ACFS6I_23260</name>
</gene>
<dbReference type="EMBL" id="JBHUPE010000018">
    <property type="protein sequence ID" value="MFD2906861.1"/>
    <property type="molecule type" value="Genomic_DNA"/>
</dbReference>
<keyword evidence="2" id="KW-0805">Transcription regulation</keyword>
<dbReference type="SUPFAM" id="SSF88946">
    <property type="entry name" value="Sigma2 domain of RNA polymerase sigma factors"/>
    <property type="match status" value="1"/>
</dbReference>
<keyword evidence="3" id="KW-0731">Sigma factor</keyword>
<evidence type="ECO:0000259" key="5">
    <source>
        <dbReference type="Pfam" id="PF04542"/>
    </source>
</evidence>
<evidence type="ECO:0000313" key="7">
    <source>
        <dbReference type="EMBL" id="MFD2906861.1"/>
    </source>
</evidence>
<evidence type="ECO:0000256" key="2">
    <source>
        <dbReference type="ARBA" id="ARBA00023015"/>
    </source>
</evidence>
<dbReference type="Proteomes" id="UP001597509">
    <property type="component" value="Unassembled WGS sequence"/>
</dbReference>
<organism evidence="7 8">
    <name type="scientific">Sphingobacterium anhuiense</name>
    <dbReference type="NCBI Taxonomy" id="493780"/>
    <lineage>
        <taxon>Bacteria</taxon>
        <taxon>Pseudomonadati</taxon>
        <taxon>Bacteroidota</taxon>
        <taxon>Sphingobacteriia</taxon>
        <taxon>Sphingobacteriales</taxon>
        <taxon>Sphingobacteriaceae</taxon>
        <taxon>Sphingobacterium</taxon>
    </lineage>
</organism>
<keyword evidence="8" id="KW-1185">Reference proteome</keyword>
<evidence type="ECO:0000259" key="6">
    <source>
        <dbReference type="Pfam" id="PF08281"/>
    </source>
</evidence>
<dbReference type="RefSeq" id="WP_380924135.1">
    <property type="nucleotide sequence ID" value="NZ_JBHUPE010000018.1"/>
</dbReference>
<dbReference type="InterPro" id="IPR013249">
    <property type="entry name" value="RNA_pol_sigma70_r4_t2"/>
</dbReference>
<feature type="domain" description="RNA polymerase sigma-70 region 2" evidence="5">
    <location>
        <begin position="9"/>
        <end position="76"/>
    </location>
</feature>
<dbReference type="InterPro" id="IPR036388">
    <property type="entry name" value="WH-like_DNA-bd_sf"/>
</dbReference>
<proteinExistence type="inferred from homology"/>
<comment type="caution">
    <text evidence="7">The sequence shown here is derived from an EMBL/GenBank/DDBJ whole genome shotgun (WGS) entry which is preliminary data.</text>
</comment>
<dbReference type="InterPro" id="IPR007627">
    <property type="entry name" value="RNA_pol_sigma70_r2"/>
</dbReference>